<reference evidence="2 3" key="1">
    <citation type="submission" date="2024-11" db="EMBL/GenBank/DDBJ databases">
        <authorList>
            <person name="Heng Y.C."/>
            <person name="Lim A.C.H."/>
            <person name="Lee J.K.Y."/>
            <person name="Kittelmann S."/>
        </authorList>
    </citation>
    <scope>NUCLEOTIDE SEQUENCE [LARGE SCALE GENOMIC DNA]</scope>
    <source>
        <strain evidence="2 3">WILCCON 0114</strain>
    </source>
</reference>
<gene>
    <name evidence="2" type="ORF">ACJDT4_09300</name>
</gene>
<dbReference type="EMBL" id="JBJIAA010000007">
    <property type="protein sequence ID" value="MFL0250614.1"/>
    <property type="molecule type" value="Genomic_DNA"/>
</dbReference>
<organism evidence="2 3">
    <name type="scientific">Clostridium neuense</name>
    <dbReference type="NCBI Taxonomy" id="1728934"/>
    <lineage>
        <taxon>Bacteria</taxon>
        <taxon>Bacillati</taxon>
        <taxon>Bacillota</taxon>
        <taxon>Clostridia</taxon>
        <taxon>Eubacteriales</taxon>
        <taxon>Clostridiaceae</taxon>
        <taxon>Clostridium</taxon>
    </lineage>
</organism>
<evidence type="ECO:0000256" key="1">
    <source>
        <dbReference type="SAM" id="Phobius"/>
    </source>
</evidence>
<evidence type="ECO:0000313" key="2">
    <source>
        <dbReference type="EMBL" id="MFL0250614.1"/>
    </source>
</evidence>
<protein>
    <submittedName>
        <fullName evidence="2">Uncharacterized protein</fullName>
    </submittedName>
</protein>
<accession>A0ABW8TDM4</accession>
<sequence length="43" mass="4798">MTRRYALDICDVIVEDKHIIIEVAVGIGICCAIFFGDIILVVF</sequence>
<evidence type="ECO:0000313" key="3">
    <source>
        <dbReference type="Proteomes" id="UP001623592"/>
    </source>
</evidence>
<comment type="caution">
    <text evidence="2">The sequence shown here is derived from an EMBL/GenBank/DDBJ whole genome shotgun (WGS) entry which is preliminary data.</text>
</comment>
<keyword evidence="1" id="KW-1133">Transmembrane helix</keyword>
<keyword evidence="1" id="KW-0472">Membrane</keyword>
<feature type="transmembrane region" description="Helical" evidence="1">
    <location>
        <begin position="20"/>
        <end position="42"/>
    </location>
</feature>
<dbReference type="Proteomes" id="UP001623592">
    <property type="component" value="Unassembled WGS sequence"/>
</dbReference>
<proteinExistence type="predicted"/>
<keyword evidence="3" id="KW-1185">Reference proteome</keyword>
<name>A0ABW8TDM4_9CLOT</name>
<keyword evidence="1" id="KW-0812">Transmembrane</keyword>